<dbReference type="EMBL" id="NCVM01000027">
    <property type="protein sequence ID" value="ORP02034.1"/>
    <property type="molecule type" value="Genomic_DNA"/>
</dbReference>
<dbReference type="Proteomes" id="UP000193388">
    <property type="component" value="Unassembled WGS sequence"/>
</dbReference>
<dbReference type="EMBL" id="MUXS01000003">
    <property type="protein sequence ID" value="OOR81078.1"/>
    <property type="molecule type" value="Genomic_DNA"/>
</dbReference>
<dbReference type="EMBL" id="JPFZ01000013">
    <property type="protein sequence ID" value="KEQ44052.1"/>
    <property type="molecule type" value="Genomic_DNA"/>
</dbReference>
<evidence type="ECO:0000313" key="8">
    <source>
        <dbReference type="EMBL" id="KER07669.1"/>
    </source>
</evidence>
<evidence type="ECO:0000313" key="66">
    <source>
        <dbReference type="Proteomes" id="UP000070779"/>
    </source>
</evidence>
<dbReference type="EMBL" id="SWFJ01000001">
    <property type="protein sequence ID" value="TKD53924.1"/>
    <property type="molecule type" value="Genomic_DNA"/>
</dbReference>
<dbReference type="Proteomes" id="UP000271520">
    <property type="component" value="Unassembled WGS sequence"/>
</dbReference>
<feature type="transmembrane region" description="Helical" evidence="1">
    <location>
        <begin position="9"/>
        <end position="29"/>
    </location>
</feature>
<dbReference type="PATRIC" id="fig|28037.100.peg.104"/>
<evidence type="ECO:0000313" key="61">
    <source>
        <dbReference type="Proteomes" id="UP000033415"/>
    </source>
</evidence>
<evidence type="ECO:0000313" key="86">
    <source>
        <dbReference type="Proteomes" id="UP000267870"/>
    </source>
</evidence>
<evidence type="ECO:0000313" key="20">
    <source>
        <dbReference type="EMBL" id="MQP82046.1"/>
    </source>
</evidence>
<evidence type="ECO:0000313" key="100">
    <source>
        <dbReference type="Proteomes" id="UP000466247"/>
    </source>
</evidence>
<evidence type="ECO:0000313" key="70">
    <source>
        <dbReference type="Proteomes" id="UP000190872"/>
    </source>
</evidence>
<dbReference type="EMBL" id="JPGW01000013">
    <property type="protein sequence ID" value="KER07669.1"/>
    <property type="molecule type" value="Genomic_DNA"/>
</dbReference>
<dbReference type="EMBL" id="JYGS01000001">
    <property type="protein sequence ID" value="KJQ75910.1"/>
    <property type="molecule type" value="Genomic_DNA"/>
</dbReference>
<dbReference type="GO" id="GO:0016020">
    <property type="term" value="C:membrane"/>
    <property type="evidence" value="ECO:0007669"/>
    <property type="project" value="InterPro"/>
</dbReference>
<dbReference type="EMBL" id="WIKE01000003">
    <property type="protein sequence ID" value="MQQ63528.1"/>
    <property type="molecule type" value="Genomic_DNA"/>
</dbReference>
<evidence type="ECO:0000313" key="31">
    <source>
        <dbReference type="EMBL" id="ORO92617.1"/>
    </source>
</evidence>
<evidence type="ECO:0000313" key="75">
    <source>
        <dbReference type="Proteomes" id="UP000193441"/>
    </source>
</evidence>
<evidence type="ECO:0000313" key="69">
    <source>
        <dbReference type="Proteomes" id="UP000190652"/>
    </source>
</evidence>
<reference evidence="17 67" key="4">
    <citation type="submission" date="2016-01" db="EMBL/GenBank/DDBJ databases">
        <title>Highly variable Streptococcus oralis 1 are common among viridans streptococci isolated from primates.</title>
        <authorList>
            <person name="Denapaite D."/>
            <person name="Rieger M."/>
            <person name="Koendgen S."/>
            <person name="Brueckner R."/>
            <person name="Ochigava I."/>
            <person name="Kappeler P."/>
            <person name="Maetz-Rensing K."/>
            <person name="Leendertz F."/>
        </authorList>
    </citation>
    <scope>NUCLEOTIDE SEQUENCE [LARGE SCALE GENOMIC DNA]</scope>
    <source>
        <strain evidence="17 67">M3-1</strain>
    </source>
</reference>
<dbReference type="GeneID" id="45217685"/>
<dbReference type="EMBL" id="NCVH01000032">
    <property type="protein sequence ID" value="ORO94236.1"/>
    <property type="molecule type" value="Genomic_DNA"/>
</dbReference>
<dbReference type="EMBL" id="RJNW01000002">
    <property type="protein sequence ID" value="RSI87450.1"/>
    <property type="molecule type" value="Genomic_DNA"/>
</dbReference>
<evidence type="ECO:0000313" key="13">
    <source>
        <dbReference type="EMBL" id="KXA59976.1"/>
    </source>
</evidence>
<evidence type="ECO:0000313" key="24">
    <source>
        <dbReference type="EMBL" id="MQQ63528.1"/>
    </source>
</evidence>
<evidence type="ECO:0000313" key="17">
    <source>
        <dbReference type="EMBL" id="KYF33456.1"/>
    </source>
</evidence>
<dbReference type="Proteomes" id="UP000432694">
    <property type="component" value="Unassembled WGS sequence"/>
</dbReference>
<dbReference type="Proteomes" id="UP000234971">
    <property type="component" value="Unassembled WGS sequence"/>
</dbReference>
<dbReference type="Proteomes" id="UP000477834">
    <property type="component" value="Unassembled WGS sequence"/>
</dbReference>
<evidence type="ECO:0000313" key="94">
    <source>
        <dbReference type="Proteomes" id="UP000280535"/>
    </source>
</evidence>
<evidence type="ECO:0000313" key="33">
    <source>
        <dbReference type="EMBL" id="ORO98172.1"/>
    </source>
</evidence>
<evidence type="ECO:0000313" key="76">
    <source>
        <dbReference type="Proteomes" id="UP000193505"/>
    </source>
</evidence>
<dbReference type="Proteomes" id="UP000193367">
    <property type="component" value="Unassembled WGS sequence"/>
</dbReference>
<dbReference type="Proteomes" id="UP000516106">
    <property type="component" value="Chromosome"/>
</dbReference>
<protein>
    <submittedName>
        <fullName evidence="14">Integral membrane protein</fullName>
    </submittedName>
    <submittedName>
        <fullName evidence="6">MtN3/saliva family protein</fullName>
    </submittedName>
</protein>
<dbReference type="Proteomes" id="UP000070065">
    <property type="component" value="Unassembled WGS sequence"/>
</dbReference>
<dbReference type="OrthoDB" id="9794653at2"/>
<evidence type="ECO:0000313" key="34">
    <source>
        <dbReference type="EMBL" id="ORO99028.1"/>
    </source>
</evidence>
<evidence type="ECO:0000313" key="36">
    <source>
        <dbReference type="EMBL" id="ORP02601.1"/>
    </source>
</evidence>
<evidence type="ECO:0000313" key="51">
    <source>
        <dbReference type="EMBL" id="RSK07063.1"/>
    </source>
</evidence>
<dbReference type="EMBL" id="RJOA01000001">
    <property type="protein sequence ID" value="RSJ00049.1"/>
    <property type="molecule type" value="Genomic_DNA"/>
</dbReference>
<evidence type="ECO:0000313" key="65">
    <source>
        <dbReference type="Proteomes" id="UP000070458"/>
    </source>
</evidence>
<evidence type="ECO:0000313" key="60">
    <source>
        <dbReference type="Proteomes" id="UP000028093"/>
    </source>
</evidence>
<evidence type="ECO:0000313" key="41">
    <source>
        <dbReference type="EMBL" id="RSI86509.1"/>
    </source>
</evidence>
<dbReference type="EMBL" id="LROT01000009">
    <property type="protein sequence ID" value="KYF34799.1"/>
    <property type="molecule type" value="Genomic_DNA"/>
</dbReference>
<dbReference type="Proteomes" id="UP000234902">
    <property type="component" value="Unassembled WGS sequence"/>
</dbReference>
<evidence type="ECO:0000313" key="19">
    <source>
        <dbReference type="EMBL" id="MBS4948276.1"/>
    </source>
</evidence>
<dbReference type="EMBL" id="NCVG01000023">
    <property type="protein sequence ID" value="ORO92617.1"/>
    <property type="molecule type" value="Genomic_DNA"/>
</dbReference>
<dbReference type="EMBL" id="JYGS01000001">
    <property type="protein sequence ID" value="KJQ75908.1"/>
    <property type="molecule type" value="Genomic_DNA"/>
</dbReference>
<evidence type="ECO:0000313" key="57">
    <source>
        <dbReference type="Proteomes" id="UP000028067"/>
    </source>
</evidence>
<evidence type="ECO:0000313" key="18">
    <source>
        <dbReference type="EMBL" id="KYF34799.1"/>
    </source>
</evidence>
<keyword evidence="1" id="KW-0472">Membrane</keyword>
<dbReference type="EMBL" id="WIJP01000002">
    <property type="protein sequence ID" value="MQQ29116.1"/>
    <property type="molecule type" value="Genomic_DNA"/>
</dbReference>
<evidence type="ECO:0000313" key="71">
    <source>
        <dbReference type="Proteomes" id="UP000193102"/>
    </source>
</evidence>
<reference evidence="55 56" key="1">
    <citation type="submission" date="2014-05" db="EMBL/GenBank/DDBJ databases">
        <authorList>
            <person name="Daugherty S.C."/>
            <person name="Tallon L.J."/>
            <person name="Sadzewicz L."/>
            <person name="Kilian M."/>
            <person name="Tettelin H."/>
        </authorList>
    </citation>
    <scope>NUCLEOTIDE SEQUENCE [LARGE SCALE GENOMIC DNA]</scope>
    <source>
        <strain evidence="3 60">SK1126</strain>
        <strain evidence="8 57">SK271</strain>
        <strain evidence="6 58">SK578</strain>
        <strain evidence="7 55">SK608</strain>
        <strain evidence="4 59">SK629</strain>
        <strain evidence="5 56">SK642</strain>
    </source>
</reference>
<organism evidence="6 58">
    <name type="scientific">Streptococcus mitis</name>
    <dbReference type="NCBI Taxonomy" id="28037"/>
    <lineage>
        <taxon>Bacteria</taxon>
        <taxon>Bacillati</taxon>
        <taxon>Bacillota</taxon>
        <taxon>Bacilli</taxon>
        <taxon>Lactobacillales</taxon>
        <taxon>Streptococcaceae</taxon>
        <taxon>Streptococcus</taxon>
        <taxon>Streptococcus mitis group</taxon>
    </lineage>
</organism>
<evidence type="ECO:0000313" key="62">
    <source>
        <dbReference type="Proteomes" id="UP000033590"/>
    </source>
</evidence>
<dbReference type="Proteomes" id="UP000028093">
    <property type="component" value="Unassembled WGS sequence"/>
</dbReference>
<dbReference type="Proteomes" id="UP000028090">
    <property type="component" value="Unassembled WGS sequence"/>
</dbReference>
<name>A0A081QL55_STRMT</name>
<evidence type="ECO:0000313" key="3">
    <source>
        <dbReference type="EMBL" id="KEQ31937.1"/>
    </source>
</evidence>
<evidence type="ECO:0000313" key="45">
    <source>
        <dbReference type="EMBL" id="RSJ00049.1"/>
    </source>
</evidence>
<dbReference type="EMBL" id="RJNZ01000002">
    <property type="protein sequence ID" value="RSI93908.1"/>
    <property type="molecule type" value="Genomic_DNA"/>
</dbReference>
<evidence type="ECO:0000313" key="4">
    <source>
        <dbReference type="EMBL" id="KEQ33784.1"/>
    </source>
</evidence>
<dbReference type="EMBL" id="NCVL01000052">
    <property type="protein sequence ID" value="ORP02601.1"/>
    <property type="molecule type" value="Genomic_DNA"/>
</dbReference>
<dbReference type="EMBL" id="RJNH01000001">
    <property type="protein sequence ID" value="RSI63182.1"/>
    <property type="molecule type" value="Genomic_DNA"/>
</dbReference>
<reference evidence="81 82" key="11">
    <citation type="submission" date="2017-12" db="EMBL/GenBank/DDBJ databases">
        <title>Phylogenetic diversity of female urinary microbiome.</title>
        <authorList>
            <person name="Thomas-White K."/>
            <person name="Wolfe A.J."/>
        </authorList>
    </citation>
    <scope>NUCLEOTIDE SEQUENCE [LARGE SCALE GENOMIC DNA]</scope>
    <source>
        <strain evidence="38 81">UMB0079</strain>
        <strain evidence="39 82">UMB1341</strain>
    </source>
</reference>
<evidence type="ECO:0000313" key="49">
    <source>
        <dbReference type="EMBL" id="RSJ94118.1"/>
    </source>
</evidence>
<dbReference type="EMBL" id="JYGQ01000004">
    <property type="protein sequence ID" value="KJQ69957.1"/>
    <property type="molecule type" value="Genomic_DNA"/>
</dbReference>
<dbReference type="Proteomes" id="UP000033590">
    <property type="component" value="Unassembled WGS sequence"/>
</dbReference>
<dbReference type="Proteomes" id="UP000267691">
    <property type="component" value="Unassembled WGS sequence"/>
</dbReference>
<dbReference type="EMBL" id="JPFW01000009">
    <property type="protein sequence ID" value="KEQ39620.1"/>
    <property type="molecule type" value="Genomic_DNA"/>
</dbReference>
<dbReference type="EMBL" id="NCVK01000005">
    <property type="protein sequence ID" value="ORP04815.1"/>
    <property type="molecule type" value="Genomic_DNA"/>
</dbReference>
<dbReference type="Proteomes" id="UP000190652">
    <property type="component" value="Unassembled WGS sequence"/>
</dbReference>
<reference evidence="29" key="9">
    <citation type="submission" date="2017-04" db="EMBL/GenBank/DDBJ databases">
        <authorList>
            <person name="Nielsen X.C."/>
            <person name="Rasmussen L.H."/>
            <person name="Hoejholt K."/>
            <person name="Rasmussen S."/>
            <person name="Christensen J.J."/>
        </authorList>
    </citation>
    <scope>NUCLEOTIDE SEQUENCE</scope>
    <source>
        <strain evidence="29">RH_50738_11</strain>
    </source>
</reference>
<dbReference type="EMBL" id="NCVE01000027">
    <property type="protein sequence ID" value="ORO89263.1"/>
    <property type="molecule type" value="Genomic_DNA"/>
</dbReference>
<dbReference type="EMBL" id="CABEHV010000004">
    <property type="protein sequence ID" value="VTS42860.1"/>
    <property type="molecule type" value="Genomic_DNA"/>
</dbReference>
<dbReference type="Proteomes" id="UP000267870">
    <property type="component" value="Unassembled WGS sequence"/>
</dbReference>
<dbReference type="EMBL" id="RJPX01000004">
    <property type="protein sequence ID" value="RSK07063.1"/>
    <property type="molecule type" value="Genomic_DNA"/>
</dbReference>
<dbReference type="Proteomes" id="UP000193505">
    <property type="component" value="Unassembled WGS sequence"/>
</dbReference>
<dbReference type="EMBL" id="JPFT01000009">
    <property type="protein sequence ID" value="KEQ31937.1"/>
    <property type="molecule type" value="Genomic_DNA"/>
</dbReference>
<evidence type="ECO:0000313" key="95">
    <source>
        <dbReference type="Proteomes" id="UP000309542"/>
    </source>
</evidence>
<evidence type="ECO:0000313" key="42">
    <source>
        <dbReference type="EMBL" id="RSI87450.1"/>
    </source>
</evidence>
<evidence type="ECO:0000256" key="1">
    <source>
        <dbReference type="SAM" id="Phobius"/>
    </source>
</evidence>
<evidence type="ECO:0000313" key="84">
    <source>
        <dbReference type="Proteomes" id="UP000267438"/>
    </source>
</evidence>
<dbReference type="Proteomes" id="UP000075442">
    <property type="component" value="Unassembled WGS sequence"/>
</dbReference>
<evidence type="ECO:0000313" key="80">
    <source>
        <dbReference type="Proteomes" id="UP000193929"/>
    </source>
</evidence>
<evidence type="ECO:0000313" key="92">
    <source>
        <dbReference type="Proteomes" id="UP000278063"/>
    </source>
</evidence>
<dbReference type="Proteomes" id="UP000190872">
    <property type="component" value="Unassembled WGS sequence"/>
</dbReference>
<evidence type="ECO:0000313" key="23">
    <source>
        <dbReference type="EMBL" id="MQQ49623.1"/>
    </source>
</evidence>
<dbReference type="Proteomes" id="UP000028030">
    <property type="component" value="Unassembled WGS sequence"/>
</dbReference>
<evidence type="ECO:0000313" key="78">
    <source>
        <dbReference type="Proteomes" id="UP000193849"/>
    </source>
</evidence>
<dbReference type="EMBL" id="PKIE01000002">
    <property type="protein sequence ID" value="PLA60604.1"/>
    <property type="molecule type" value="Genomic_DNA"/>
</dbReference>
<dbReference type="Proteomes" id="UP000273244">
    <property type="component" value="Unassembled WGS sequence"/>
</dbReference>
<evidence type="ECO:0000313" key="99">
    <source>
        <dbReference type="Proteomes" id="UP000438885"/>
    </source>
</evidence>
<evidence type="ECO:0000313" key="63">
    <source>
        <dbReference type="Proteomes" id="UP000070065"/>
    </source>
</evidence>
<dbReference type="EMBL" id="RJPV01000002">
    <property type="protein sequence ID" value="RSJ90794.1"/>
    <property type="molecule type" value="Genomic_DNA"/>
</dbReference>
<evidence type="ECO:0000313" key="30">
    <source>
        <dbReference type="EMBL" id="ORO92225.1"/>
    </source>
</evidence>
<dbReference type="Proteomes" id="UP000255482">
    <property type="component" value="Unassembled WGS sequence"/>
</dbReference>
<keyword evidence="1" id="KW-0812">Transmembrane</keyword>
<evidence type="ECO:0000313" key="22">
    <source>
        <dbReference type="EMBL" id="MQQ29116.1"/>
    </source>
</evidence>
<dbReference type="EMBL" id="RJPW01000001">
    <property type="protein sequence ID" value="RSJ94118.1"/>
    <property type="molecule type" value="Genomic_DNA"/>
</dbReference>
<reference evidence="13 63" key="6">
    <citation type="submission" date="2016-01" db="EMBL/GenBank/DDBJ databases">
        <authorList>
            <person name="Oliw E.H."/>
        </authorList>
    </citation>
    <scope>NUCLEOTIDE SEQUENCE [LARGE SCALE GENOMIC DNA]</scope>
    <source>
        <strain evidence="13 63">CMW7705B</strain>
    </source>
</reference>
<evidence type="ECO:0000313" key="87">
    <source>
        <dbReference type="Proteomes" id="UP000271520"/>
    </source>
</evidence>
<dbReference type="EMBL" id="NCVJ01000020">
    <property type="protein sequence ID" value="ORO99028.1"/>
    <property type="molecule type" value="Genomic_DNA"/>
</dbReference>
<dbReference type="Proteomes" id="UP000193929">
    <property type="component" value="Unassembled WGS sequence"/>
</dbReference>
<dbReference type="Proteomes" id="UP000070779">
    <property type="component" value="Unassembled WGS sequence"/>
</dbReference>
<evidence type="ECO:0000313" key="15">
    <source>
        <dbReference type="EMBL" id="KXT97920.1"/>
    </source>
</evidence>
<dbReference type="Proteomes" id="UP000438885">
    <property type="component" value="Unassembled WGS sequence"/>
</dbReference>
<sequence>MTKQKINRIVGSIGAFIGIIVFIAYIPQIIANLQGNKAQPFQPLSAAISCLIWVIYGWTKEPKKDWILIIPNSAGVILGGITFLTSL</sequence>
<dbReference type="Proteomes" id="UP000028022">
    <property type="component" value="Unassembled WGS sequence"/>
</dbReference>
<dbReference type="Proteomes" id="UP000028067">
    <property type="component" value="Unassembled WGS sequence"/>
</dbReference>
<dbReference type="EMBL" id="RJOG01000001">
    <property type="protein sequence ID" value="RSJ08389.1"/>
    <property type="molecule type" value="Genomic_DNA"/>
</dbReference>
<evidence type="ECO:0000313" key="54">
    <source>
        <dbReference type="EMBL" id="VTS42860.1"/>
    </source>
</evidence>
<dbReference type="EMBL" id="PKID01000003">
    <property type="protein sequence ID" value="PKZ98915.1"/>
    <property type="molecule type" value="Genomic_DNA"/>
</dbReference>
<dbReference type="RefSeq" id="WP_000166114.1">
    <property type="nucleotide sequence ID" value="NZ_CABEHV010000004.1"/>
</dbReference>
<dbReference type="EMBL" id="LROU01000126">
    <property type="protein sequence ID" value="KYF33456.1"/>
    <property type="molecule type" value="Genomic_DNA"/>
</dbReference>
<evidence type="ECO:0000313" key="58">
    <source>
        <dbReference type="Proteomes" id="UP000028089"/>
    </source>
</evidence>
<reference evidence="27 69" key="8">
    <citation type="submission" date="2017-02" db="EMBL/GenBank/DDBJ databases">
        <title>Draft genome sequence of Streptococcus mitis CCUG 63687.</title>
        <authorList>
            <person name="Salva-Serra F."/>
            <person name="Engstrom-Jakobsson H."/>
            <person name="Thorell K."/>
            <person name="Jaen-Luchoro D."/>
            <person name="Gonzales-Siles L."/>
            <person name="Karlsson R."/>
            <person name="Yazdan S."/>
            <person name="Boulund F."/>
            <person name="Johnning A."/>
            <person name="Engstrand L."/>
            <person name="Kristiansson E."/>
            <person name="Moore E."/>
        </authorList>
    </citation>
    <scope>NUCLEOTIDE SEQUENCE [LARGE SCALE GENOMIC DNA]</scope>
    <source>
        <strain evidence="27 69">CCUG 63687</strain>
    </source>
</reference>
<reference evidence="2" key="18">
    <citation type="journal article" date="2021" name="Microbiol. Resour. Announc.">
        <title>Complete Genome Sequence of Streptococcus mitis Strain Nm-65, Isolated from a Patient with Kawasaki Disease.</title>
        <authorList>
            <person name="Tabata A."/>
            <person name="Ohkuni H."/>
            <person name="Itoh Y."/>
            <person name="Fukunaga Y."/>
            <person name="Tomoyasu T."/>
            <person name="Nagamune H."/>
        </authorList>
    </citation>
    <scope>NUCLEOTIDE SEQUENCE</scope>
    <source>
        <strain evidence="2">Nm-65</strain>
    </source>
</reference>
<evidence type="ECO:0000313" key="9">
    <source>
        <dbReference type="EMBL" id="KJQ69957.1"/>
    </source>
</evidence>
<evidence type="ECO:0000313" key="16">
    <source>
        <dbReference type="EMBL" id="KXU11616.1"/>
    </source>
</evidence>
<evidence type="ECO:0000313" key="68">
    <source>
        <dbReference type="Proteomes" id="UP000075618"/>
    </source>
</evidence>
<evidence type="ECO:0000313" key="27">
    <source>
        <dbReference type="EMBL" id="OOS17989.1"/>
    </source>
</evidence>
<evidence type="ECO:0000313" key="40">
    <source>
        <dbReference type="EMBL" id="RSI63182.1"/>
    </source>
</evidence>
<evidence type="ECO:0000313" key="74">
    <source>
        <dbReference type="Proteomes" id="UP000193388"/>
    </source>
</evidence>
<dbReference type="Proteomes" id="UP000193102">
    <property type="component" value="Unassembled WGS sequence"/>
</dbReference>
<dbReference type="Proteomes" id="UP000075618">
    <property type="component" value="Unassembled WGS sequence"/>
</dbReference>
<evidence type="ECO:0000313" key="102">
    <source>
        <dbReference type="Proteomes" id="UP000516106"/>
    </source>
</evidence>
<dbReference type="EMBL" id="WIJB01000002">
    <property type="protein sequence ID" value="MQQ02061.1"/>
    <property type="molecule type" value="Genomic_DNA"/>
</dbReference>
<reference evidence="28" key="10">
    <citation type="submission" date="2017-04" db="EMBL/GenBank/DDBJ databases">
        <authorList>
            <person name="Afonso C.L."/>
            <person name="Miller P.J."/>
            <person name="Scott M.A."/>
            <person name="Spackman E."/>
            <person name="Goraichik I."/>
            <person name="Dimitrov K.M."/>
            <person name="Suarez D.L."/>
            <person name="Swayne D.E."/>
        </authorList>
    </citation>
    <scope>NUCLEOTIDE SEQUENCE</scope>
    <source>
        <strain evidence="35">B_5756_13</strain>
        <strain evidence="36">OD_310347_11</strain>
        <strain evidence="37">OD_317805_11</strain>
        <strain evidence="34">RH_12363_08</strain>
        <strain evidence="33">RH_17024_08</strain>
        <strain evidence="32">RH_17439_08</strain>
        <strain evidence="31">RH_43861_09</strain>
        <strain evidence="30">RH_50275_09</strain>
        <strain evidence="28">RH_777_07</strain>
    </source>
</reference>
<evidence type="ECO:0000313" key="2">
    <source>
        <dbReference type="EMBL" id="BCJ09792.1"/>
    </source>
</evidence>
<evidence type="ECO:0000313" key="5">
    <source>
        <dbReference type="EMBL" id="KEQ39620.1"/>
    </source>
</evidence>
<evidence type="ECO:0000313" key="67">
    <source>
        <dbReference type="Proteomes" id="UP000075442"/>
    </source>
</evidence>
<reference evidence="25 70" key="7">
    <citation type="submission" date="2017-02" db="EMBL/GenBank/DDBJ databases">
        <title>Draft genome sequence of Streptococcus mitis CCUG 61082.</title>
        <authorList>
            <person name="Salva-Serra F."/>
            <person name="Engstrom-Jakobsson H."/>
            <person name="Thorell K."/>
            <person name="Jaen-Luchoro D."/>
            <person name="Gonzales-Siles L."/>
            <person name="Karlsson R."/>
            <person name="Gomila M."/>
            <person name="Yazdan S."/>
            <person name="Boulund F."/>
            <person name="Johnning A."/>
            <person name="Engstrand L."/>
            <person name="Kristiansson E."/>
            <person name="Moore E."/>
        </authorList>
    </citation>
    <scope>NUCLEOTIDE SEQUENCE [LARGE SCALE GENOMIC DNA]</scope>
    <source>
        <strain evidence="25 70">CCUG 61082</strain>
    </source>
</reference>
<dbReference type="EMBL" id="WIJV01000001">
    <property type="protein sequence ID" value="MQP82046.1"/>
    <property type="molecule type" value="Genomic_DNA"/>
</dbReference>
<evidence type="ECO:0000313" key="25">
    <source>
        <dbReference type="EMBL" id="OOR81078.1"/>
    </source>
</evidence>
<evidence type="ECO:0000313" key="10">
    <source>
        <dbReference type="EMBL" id="KJQ69959.1"/>
    </source>
</evidence>
<evidence type="ECO:0000313" key="101">
    <source>
        <dbReference type="Proteomes" id="UP000477834"/>
    </source>
</evidence>
<dbReference type="Proteomes" id="UP000070458">
    <property type="component" value="Unassembled WGS sequence"/>
</dbReference>
<dbReference type="Proteomes" id="UP000070136">
    <property type="component" value="Unassembled WGS sequence"/>
</dbReference>
<dbReference type="EMBL" id="NCVD01000051">
    <property type="protein sequence ID" value="ORO86524.1"/>
    <property type="molecule type" value="Genomic_DNA"/>
</dbReference>
<evidence type="ECO:0000313" key="37">
    <source>
        <dbReference type="EMBL" id="ORP04815.1"/>
    </source>
</evidence>
<dbReference type="Proteomes" id="UP000193234">
    <property type="component" value="Unassembled WGS sequence"/>
</dbReference>
<gene>
    <name evidence="25" type="ORF">B0179_02620</name>
    <name evidence="26" type="ORF">B0179_02630</name>
    <name evidence="27" type="ORF">B0686_06580</name>
    <name evidence="35" type="ORF">B7693_07910</name>
    <name evidence="36" type="ORF">B7694_08465</name>
    <name evidence="37" type="ORF">B7695_01540</name>
    <name evidence="34" type="ORF">B7696_06155</name>
    <name evidence="33" type="ORF">B7697_05460</name>
    <name evidence="32" type="ORF">B7698_07600</name>
    <name evidence="31" type="ORF">B7699_08860</name>
    <name evidence="30" type="ORF">B7700_08475</name>
    <name evidence="29" type="ORF">B7701_06315</name>
    <name evidence="28" type="ORF">B7702_09220</name>
    <name evidence="39" type="ORF">CYK18_05715</name>
    <name evidence="38" type="ORF">CYK19_04130</name>
    <name evidence="50" type="ORF">D8786_01125</name>
    <name evidence="51" type="ORF">D8787_02125</name>
    <name evidence="49" type="ORF">D8788_00730</name>
    <name evidence="48" type="ORF">D8789_03830</name>
    <name evidence="47" type="ORF">D8836_00625</name>
    <name evidence="46" type="ORF">D8837_00360</name>
    <name evidence="45" type="ORF">D8843_00440</name>
    <name evidence="43" type="ORF">D8845_02160</name>
    <name evidence="44" type="ORF">D8845_02170</name>
    <name evidence="42" type="ORF">D8849_04435</name>
    <name evidence="41" type="ORF">D8853_04925</name>
    <name evidence="40" type="ORF">D8865_00865</name>
    <name evidence="53" type="ORF">FBF73_00750</name>
    <name evidence="24" type="ORF">GEZ69_03560</name>
    <name evidence="23" type="ORF">GEZ71_00760</name>
    <name evidence="20" type="ORF">GEZ78_00255</name>
    <name evidence="22" type="ORF">GEZ84_01705</name>
    <name evidence="21" type="ORF">GEZ98_03910</name>
    <name evidence="13" type="ORF">HMPREF3228_01289</name>
    <name evidence="19" type="ORF">KHZ51_06095</name>
    <name evidence="54" type="ORF">NCTC11189_01701</name>
    <name evidence="52" type="ORF">NCTC12261_00343</name>
    <name evidence="3" type="ORF">SK1126_1696</name>
    <name evidence="8" type="ORF">SK271_1735</name>
    <name evidence="6" type="ORF">SK578_1882</name>
    <name evidence="7" type="ORF">SK608_1882</name>
    <name evidence="4" type="ORF">SK629_2030</name>
    <name evidence="5" type="ORF">SK642_1752</name>
    <name evidence="18" type="ORF">SMI10712_01805</name>
    <name evidence="16" type="ORF">SMIDD22_01300</name>
    <name evidence="14" type="ORF">SMIDD26_00181</name>
    <name evidence="15" type="ORF">SMIDD28_01546</name>
    <name evidence="17" type="ORF">SMIM3I_02008</name>
    <name evidence="2" type="ORF">SMNM65_02240</name>
    <name evidence="9" type="ORF">TZ91_01795</name>
    <name evidence="10" type="ORF">TZ91_01797</name>
    <name evidence="11" type="ORF">TZ93_00376</name>
    <name evidence="12" type="ORF">TZ93_00378</name>
</gene>
<dbReference type="EMBL" id="AP023349">
    <property type="protein sequence ID" value="BCJ09792.1"/>
    <property type="molecule type" value="Genomic_DNA"/>
</dbReference>
<evidence type="ECO:0000313" key="82">
    <source>
        <dbReference type="Proteomes" id="UP000234971"/>
    </source>
</evidence>
<dbReference type="EMBL" id="JPFY01000015">
    <property type="protein sequence ID" value="KEQ43678.1"/>
    <property type="molecule type" value="Genomic_DNA"/>
</dbReference>
<keyword evidence="1" id="KW-1133">Transmembrane helix</keyword>
<dbReference type="Proteomes" id="UP000466247">
    <property type="component" value="Unassembled WGS sequence"/>
</dbReference>
<evidence type="ECO:0000313" key="53">
    <source>
        <dbReference type="EMBL" id="TKD53924.1"/>
    </source>
</evidence>
<evidence type="ECO:0000313" key="39">
    <source>
        <dbReference type="EMBL" id="PLA60604.1"/>
    </source>
</evidence>
<reference evidence="19" key="19">
    <citation type="submission" date="2021-02" db="EMBL/GenBank/DDBJ databases">
        <title>Infant gut strain persistence is associated with maternal origin, phylogeny, and functional potential including surface adhesion and iron acquisition.</title>
        <authorList>
            <person name="Lou Y.C."/>
        </authorList>
    </citation>
    <scope>NUCLEOTIDE SEQUENCE</scope>
    <source>
        <strain evidence="19">L3_114_025G1_dasL3_114_025G1_concoct_29</strain>
    </source>
</reference>
<evidence type="ECO:0000313" key="47">
    <source>
        <dbReference type="EMBL" id="RSJ15168.1"/>
    </source>
</evidence>
<dbReference type="EMBL" id="JAGZLW010000022">
    <property type="protein sequence ID" value="MBS4948276.1"/>
    <property type="molecule type" value="Genomic_DNA"/>
</dbReference>
<dbReference type="Gene3D" id="1.20.1280.290">
    <property type="match status" value="1"/>
</dbReference>
<reference evidence="84 85" key="13">
    <citation type="submission" date="2018-11" db="EMBL/GenBank/DDBJ databases">
        <title>Species Designations Belie Phenotypic and Genotypic Heterogeneity in Oral Streptococci.</title>
        <authorList>
            <person name="Velsko I."/>
        </authorList>
    </citation>
    <scope>NUCLEOTIDE SEQUENCE [LARGE SCALE GENOMIC DNA]</scope>
    <source>
        <strain evidence="47 84">BCC06</strain>
        <strain evidence="46 89">BCC07</strain>
        <strain evidence="50 90">BCC08</strain>
        <strain evidence="40 93">BCC15</strain>
        <strain evidence="51 91">BCC17</strain>
        <strain evidence="49 87">BCC22</strain>
        <strain evidence="48 88">BCC30</strain>
        <strain evidence="45 94">BCC49</strain>
        <strain evidence="43 86">BCC55</strain>
        <strain evidence="42 92">KLC01</strain>
        <strain evidence="41 85">KLC12</strain>
    </source>
</reference>
<dbReference type="EMBL" id="LRQR01000077">
    <property type="protein sequence ID" value="KXA59976.1"/>
    <property type="molecule type" value="Genomic_DNA"/>
</dbReference>
<dbReference type="InterPro" id="IPR004316">
    <property type="entry name" value="SWEET_rpt"/>
</dbReference>
<dbReference type="EMBL" id="RJOH01000001">
    <property type="protein sequence ID" value="RSJ15168.1"/>
    <property type="molecule type" value="Genomic_DNA"/>
</dbReference>
<dbReference type="EMBL" id="UHFS01000002">
    <property type="protein sequence ID" value="SUN74387.1"/>
    <property type="molecule type" value="Genomic_DNA"/>
</dbReference>
<reference evidence="52 83" key="12">
    <citation type="submission" date="2018-06" db="EMBL/GenBank/DDBJ databases">
        <authorList>
            <consortium name="Pathogen Informatics"/>
            <person name="Doyle S."/>
        </authorList>
    </citation>
    <scope>NUCLEOTIDE SEQUENCE [LARGE SCALE GENOMIC DNA]</scope>
    <source>
        <strain evidence="52 83">NCTC12261</strain>
    </source>
</reference>
<evidence type="ECO:0000313" key="48">
    <source>
        <dbReference type="EMBL" id="RSJ90794.1"/>
    </source>
</evidence>
<dbReference type="Proteomes" id="UP000759590">
    <property type="component" value="Unassembled WGS sequence"/>
</dbReference>
<dbReference type="Proteomes" id="UP000271977">
    <property type="component" value="Unassembled WGS sequence"/>
</dbReference>
<evidence type="ECO:0000313" key="44">
    <source>
        <dbReference type="EMBL" id="RSI93910.1"/>
    </source>
</evidence>
<dbReference type="EMBL" id="WIKC01000001">
    <property type="protein sequence ID" value="MQQ49623.1"/>
    <property type="molecule type" value="Genomic_DNA"/>
</dbReference>
<reference evidence="61 62" key="2">
    <citation type="submission" date="2015-02" db="EMBL/GenBank/DDBJ databases">
        <title>Evolution of amylase-binding proteins of oral streptococcal species.</title>
        <authorList>
            <person name="Haase E.M."/>
        </authorList>
    </citation>
    <scope>NUCLEOTIDE SEQUENCE [LARGE SCALE GENOMIC DNA]</scope>
    <source>
        <strain evidence="9 61">SK137</strain>
        <strain evidence="11 62">SK145</strain>
    </source>
</reference>
<reference evidence="102" key="17">
    <citation type="submission" date="2020-08" db="EMBL/GenBank/DDBJ databases">
        <title>Complete genome sequence of Streptococcus mitis strain Nm-65.</title>
        <authorList>
            <person name="Tabata A."/>
            <person name="Ohkuni H."/>
            <person name="Nagamune H."/>
        </authorList>
    </citation>
    <scope>NUCLEOTIDE SEQUENCE [LARGE SCALE GENOMIC DNA]</scope>
    <source>
        <strain evidence="102">Nm-65</strain>
    </source>
</reference>
<dbReference type="Proteomes" id="UP000033415">
    <property type="component" value="Unassembled WGS sequence"/>
</dbReference>
<evidence type="ECO:0000313" key="28">
    <source>
        <dbReference type="EMBL" id="ORO86524.1"/>
    </source>
</evidence>
<dbReference type="Proteomes" id="UP000436302">
    <property type="component" value="Unassembled WGS sequence"/>
</dbReference>
<evidence type="ECO:0000313" key="55">
    <source>
        <dbReference type="Proteomes" id="UP000028022"/>
    </source>
</evidence>
<dbReference type="Proteomes" id="UP000387692">
    <property type="component" value="Unassembled WGS sequence"/>
</dbReference>
<dbReference type="EMBL" id="NCVI01000020">
    <property type="protein sequence ID" value="ORO98172.1"/>
    <property type="molecule type" value="Genomic_DNA"/>
</dbReference>
<dbReference type="Proteomes" id="UP000280535">
    <property type="component" value="Unassembled WGS sequence"/>
</dbReference>
<accession>A0A081QL55</accession>
<proteinExistence type="predicted"/>
<evidence type="ECO:0000313" key="32">
    <source>
        <dbReference type="EMBL" id="ORO94236.1"/>
    </source>
</evidence>
<reference evidence="97 98" key="16">
    <citation type="submission" date="2019-10" db="EMBL/GenBank/DDBJ databases">
        <title>Streptococcus mitis of the oral and urogenital tracts.</title>
        <authorList>
            <person name="Price T."/>
            <person name="Mores C.R."/>
            <person name="Putonti C."/>
            <person name="Wolfe A.J."/>
        </authorList>
    </citation>
    <scope>NUCLEOTIDE SEQUENCE [LARGE SCALE GENOMIC DNA]</scope>
    <source>
        <strain evidence="24 101">SM05</strain>
        <strain evidence="23 100">SM09</strain>
        <strain evidence="22 99">SM10</strain>
        <strain evidence="20 98">SM39</strain>
        <strain evidence="21 97">SM50</strain>
    </source>
</reference>
<dbReference type="Pfam" id="PF03083">
    <property type="entry name" value="MtN3_slv"/>
    <property type="match status" value="1"/>
</dbReference>
<dbReference type="EMBL" id="MUXS01000003">
    <property type="protein sequence ID" value="OOR81080.1"/>
    <property type="molecule type" value="Genomic_DNA"/>
</dbReference>
<dbReference type="Proteomes" id="UP000309542">
    <property type="component" value="Unassembled WGS sequence"/>
</dbReference>
<evidence type="ECO:0000313" key="96">
    <source>
        <dbReference type="Proteomes" id="UP000387692"/>
    </source>
</evidence>
<evidence type="ECO:0000313" key="91">
    <source>
        <dbReference type="Proteomes" id="UP000277819"/>
    </source>
</evidence>
<dbReference type="Proteomes" id="UP000193441">
    <property type="component" value="Unassembled WGS sequence"/>
</dbReference>
<dbReference type="Proteomes" id="UP000193863">
    <property type="component" value="Unassembled WGS sequence"/>
</dbReference>
<dbReference type="Proteomes" id="UP000193517">
    <property type="component" value="Unassembled WGS sequence"/>
</dbReference>
<dbReference type="EMBL" id="LQZD01000362">
    <property type="protein sequence ID" value="KXU11616.1"/>
    <property type="molecule type" value="Genomic_DNA"/>
</dbReference>
<evidence type="ECO:0000313" key="11">
    <source>
        <dbReference type="EMBL" id="KJQ75908.1"/>
    </source>
</evidence>
<evidence type="ECO:0000313" key="59">
    <source>
        <dbReference type="Proteomes" id="UP000028090"/>
    </source>
</evidence>
<dbReference type="Proteomes" id="UP000277819">
    <property type="component" value="Unassembled WGS sequence"/>
</dbReference>
<dbReference type="EMBL" id="JPFU01000015">
    <property type="protein sequence ID" value="KEQ33784.1"/>
    <property type="molecule type" value="Genomic_DNA"/>
</dbReference>
<evidence type="ECO:0000313" key="90">
    <source>
        <dbReference type="Proteomes" id="UP000277773"/>
    </source>
</evidence>
<evidence type="ECO:0000313" key="38">
    <source>
        <dbReference type="EMBL" id="PKZ98915.1"/>
    </source>
</evidence>
<feature type="transmembrane region" description="Helical" evidence="1">
    <location>
        <begin position="66"/>
        <end position="85"/>
    </location>
</feature>
<dbReference type="Proteomes" id="UP000193849">
    <property type="component" value="Unassembled WGS sequence"/>
</dbReference>
<evidence type="ECO:0000313" key="50">
    <source>
        <dbReference type="EMBL" id="RSJ99527.1"/>
    </source>
</evidence>
<feature type="transmembrane region" description="Helical" evidence="1">
    <location>
        <begin position="41"/>
        <end position="59"/>
    </location>
</feature>
<dbReference type="Proteomes" id="UP000028089">
    <property type="component" value="Unassembled WGS sequence"/>
</dbReference>
<dbReference type="EMBL" id="LQOD01000025">
    <property type="protein sequence ID" value="KXT95922.1"/>
    <property type="molecule type" value="Genomic_DNA"/>
</dbReference>
<reference evidence="64 65" key="5">
    <citation type="submission" date="2016-01" db="EMBL/GenBank/DDBJ databases">
        <title>Highly variable Streptococcus oralis are common among viridans streptococci isolated from primates.</title>
        <authorList>
            <person name="Denapaite D."/>
            <person name="Rieger M."/>
            <person name="Koendgen S."/>
            <person name="Brueckner R."/>
            <person name="Ochigava I."/>
            <person name="Kappeler P."/>
            <person name="Maetz-Rensing K."/>
            <person name="Leendertz F."/>
            <person name="Hakenbeck R."/>
        </authorList>
    </citation>
    <scope>NUCLEOTIDE SEQUENCE [LARGE SCALE GENOMIC DNA]</scope>
    <source>
        <strain evidence="18 68">10712</strain>
        <strain evidence="16 66">DD22</strain>
        <strain evidence="14 65">DD26</strain>
        <strain evidence="15 64">DD28</strain>
    </source>
</reference>
<evidence type="ECO:0000313" key="26">
    <source>
        <dbReference type="EMBL" id="OOR81080.1"/>
    </source>
</evidence>
<evidence type="ECO:0000313" key="21">
    <source>
        <dbReference type="EMBL" id="MQQ02061.1"/>
    </source>
</evidence>
<reference evidence="53 95" key="14">
    <citation type="submission" date="2019-04" db="EMBL/GenBank/DDBJ databases">
        <title>Genome sequence of Streptococcus mitis strain ColumbLawn.</title>
        <authorList>
            <person name="Mungovan B.A."/>
            <person name="Maclea K.S."/>
        </authorList>
    </citation>
    <scope>NUCLEOTIDE SEQUENCE [LARGE SCALE GENOMIC DNA]</scope>
    <source>
        <strain evidence="53 95">ColumbLawn</strain>
    </source>
</reference>
<dbReference type="EMBL" id="LQOA01000042">
    <property type="protein sequence ID" value="KXT97920.1"/>
    <property type="molecule type" value="Genomic_DNA"/>
</dbReference>
<dbReference type="Proteomes" id="UP000277773">
    <property type="component" value="Unassembled WGS sequence"/>
</dbReference>
<evidence type="ECO:0000313" key="85">
    <source>
        <dbReference type="Proteomes" id="UP000267691"/>
    </source>
</evidence>
<dbReference type="EMBL" id="MUYO01000002">
    <property type="protein sequence ID" value="OOS17989.1"/>
    <property type="molecule type" value="Genomic_DNA"/>
</dbReference>
<evidence type="ECO:0000313" key="93">
    <source>
        <dbReference type="Proteomes" id="UP000278653"/>
    </source>
</evidence>
<evidence type="ECO:0000313" key="43">
    <source>
        <dbReference type="EMBL" id="RSI93908.1"/>
    </source>
</evidence>
<evidence type="ECO:0000313" key="52">
    <source>
        <dbReference type="EMBL" id="SUN74387.1"/>
    </source>
</evidence>
<dbReference type="EMBL" id="RJNZ01000002">
    <property type="protein sequence ID" value="RSI93910.1"/>
    <property type="molecule type" value="Genomic_DNA"/>
</dbReference>
<dbReference type="EMBL" id="RJNT01000003">
    <property type="protein sequence ID" value="RSI86509.1"/>
    <property type="molecule type" value="Genomic_DNA"/>
</dbReference>
<evidence type="ECO:0000313" key="29">
    <source>
        <dbReference type="EMBL" id="ORO89263.1"/>
    </source>
</evidence>
<evidence type="ECO:0000313" key="73">
    <source>
        <dbReference type="Proteomes" id="UP000193367"/>
    </source>
</evidence>
<reference evidence="71 72" key="3">
    <citation type="journal article" date="2016" name="Eur. J. Clin. Microbiol. Infect. Dis.">
        <title>Whole genome sequencing as a tool for phylogenetic analysis of clinical strains of Mitis group streptococci.</title>
        <authorList>
            <person name="Rasmussen L.H."/>
            <person name="Dargis R."/>
            <person name="Hojholt K."/>
            <person name="Christensen J.J."/>
            <person name="Skovgaard O."/>
            <person name="Justesen U.S."/>
            <person name="Rosenvinge F.S."/>
            <person name="Moser C."/>
            <person name="Lukjancenko O."/>
            <person name="Rasmussen S."/>
            <person name="Nielsen X.C."/>
        </authorList>
    </citation>
    <scope>NUCLEOTIDE SEQUENCE [LARGE SCALE GENOMIC DNA]</scope>
    <source>
        <strain evidence="35 74">B_5756_13</strain>
        <strain evidence="36 76">OD_310347_11</strain>
        <strain evidence="37 77">OD_317805_11</strain>
        <strain evidence="34 72">RH_12363_08</strain>
        <strain evidence="33 71">RH_17024_08</strain>
        <strain evidence="32 73">RH_17439_08</strain>
        <strain evidence="31 79">RH_43861_09</strain>
        <strain evidence="30 80">RH_50275_09</strain>
        <strain evidence="29 75">RH_50738_11</strain>
        <strain evidence="28 78">RH_777_07</strain>
    </source>
</reference>
<evidence type="ECO:0000313" key="46">
    <source>
        <dbReference type="EMBL" id="RSJ08389.1"/>
    </source>
</evidence>
<evidence type="ECO:0000313" key="35">
    <source>
        <dbReference type="EMBL" id="ORP02034.1"/>
    </source>
</evidence>
<evidence type="ECO:0000313" key="12">
    <source>
        <dbReference type="EMBL" id="KJQ75910.1"/>
    </source>
</evidence>
<evidence type="ECO:0000313" key="77">
    <source>
        <dbReference type="Proteomes" id="UP000193517"/>
    </source>
</evidence>
<reference evidence="54 96" key="15">
    <citation type="submission" date="2019-05" db="EMBL/GenBank/DDBJ databases">
        <authorList>
            <consortium name="Pathogen Informatics"/>
        </authorList>
    </citation>
    <scope>NUCLEOTIDE SEQUENCE [LARGE SCALE GENOMIC DNA]</scope>
    <source>
        <strain evidence="54 96">NCTC11189</strain>
    </source>
</reference>
<evidence type="ECO:0000313" key="83">
    <source>
        <dbReference type="Proteomes" id="UP000255482"/>
    </source>
</evidence>
<evidence type="ECO:0000313" key="7">
    <source>
        <dbReference type="EMBL" id="KEQ44052.1"/>
    </source>
</evidence>
<evidence type="ECO:0000313" key="98">
    <source>
        <dbReference type="Proteomes" id="UP000436302"/>
    </source>
</evidence>
<evidence type="ECO:0000313" key="97">
    <source>
        <dbReference type="Proteomes" id="UP000432694"/>
    </source>
</evidence>
<dbReference type="EMBL" id="NCVF01000025">
    <property type="protein sequence ID" value="ORO92225.1"/>
    <property type="molecule type" value="Genomic_DNA"/>
</dbReference>
<dbReference type="AlphaFoldDB" id="A0A081QL55"/>
<evidence type="ECO:0000313" key="89">
    <source>
        <dbReference type="Proteomes" id="UP000273244"/>
    </source>
</evidence>
<dbReference type="Proteomes" id="UP000278653">
    <property type="component" value="Unassembled WGS sequence"/>
</dbReference>
<evidence type="ECO:0000313" key="14">
    <source>
        <dbReference type="EMBL" id="KXT95922.1"/>
    </source>
</evidence>
<evidence type="ECO:0000313" key="64">
    <source>
        <dbReference type="Proteomes" id="UP000070136"/>
    </source>
</evidence>
<evidence type="ECO:0000313" key="6">
    <source>
        <dbReference type="EMBL" id="KEQ43678.1"/>
    </source>
</evidence>
<dbReference type="Proteomes" id="UP000278063">
    <property type="component" value="Unassembled WGS sequence"/>
</dbReference>
<evidence type="ECO:0000313" key="79">
    <source>
        <dbReference type="Proteomes" id="UP000193863"/>
    </source>
</evidence>
<evidence type="ECO:0000313" key="56">
    <source>
        <dbReference type="Proteomes" id="UP000028030"/>
    </source>
</evidence>
<dbReference type="EMBL" id="JYGQ01000004">
    <property type="protein sequence ID" value="KJQ69959.1"/>
    <property type="molecule type" value="Genomic_DNA"/>
</dbReference>
<dbReference type="Proteomes" id="UP000267438">
    <property type="component" value="Unassembled WGS sequence"/>
</dbReference>
<evidence type="ECO:0000313" key="72">
    <source>
        <dbReference type="Proteomes" id="UP000193234"/>
    </source>
</evidence>
<evidence type="ECO:0000313" key="81">
    <source>
        <dbReference type="Proteomes" id="UP000234902"/>
    </source>
</evidence>
<dbReference type="EMBL" id="RJPY01000001">
    <property type="protein sequence ID" value="RSJ99527.1"/>
    <property type="molecule type" value="Genomic_DNA"/>
</dbReference>
<evidence type="ECO:0000313" key="88">
    <source>
        <dbReference type="Proteomes" id="UP000271977"/>
    </source>
</evidence>